<sequence length="47" mass="5319">MTNKGEHYVILFCINDLLLKRSVHVSTDYLVARPDAWKAQGSDKLDG</sequence>
<organism evidence="1 2">
    <name type="scientific">Rubroshorea leprosula</name>
    <dbReference type="NCBI Taxonomy" id="152421"/>
    <lineage>
        <taxon>Eukaryota</taxon>
        <taxon>Viridiplantae</taxon>
        <taxon>Streptophyta</taxon>
        <taxon>Embryophyta</taxon>
        <taxon>Tracheophyta</taxon>
        <taxon>Spermatophyta</taxon>
        <taxon>Magnoliopsida</taxon>
        <taxon>eudicotyledons</taxon>
        <taxon>Gunneridae</taxon>
        <taxon>Pentapetalae</taxon>
        <taxon>rosids</taxon>
        <taxon>malvids</taxon>
        <taxon>Malvales</taxon>
        <taxon>Dipterocarpaceae</taxon>
        <taxon>Rubroshorea</taxon>
    </lineage>
</organism>
<keyword evidence="2" id="KW-1185">Reference proteome</keyword>
<evidence type="ECO:0000313" key="2">
    <source>
        <dbReference type="Proteomes" id="UP001054252"/>
    </source>
</evidence>
<protein>
    <submittedName>
        <fullName evidence="1">Uncharacterized protein</fullName>
    </submittedName>
</protein>
<dbReference type="EMBL" id="BPVZ01000021">
    <property type="protein sequence ID" value="GKV03840.1"/>
    <property type="molecule type" value="Genomic_DNA"/>
</dbReference>
<evidence type="ECO:0000313" key="1">
    <source>
        <dbReference type="EMBL" id="GKV03840.1"/>
    </source>
</evidence>
<dbReference type="AlphaFoldDB" id="A0AAV5IYH3"/>
<gene>
    <name evidence="1" type="ORF">SLEP1_g16083</name>
</gene>
<name>A0AAV5IYH3_9ROSI</name>
<dbReference type="Proteomes" id="UP001054252">
    <property type="component" value="Unassembled WGS sequence"/>
</dbReference>
<proteinExistence type="predicted"/>
<accession>A0AAV5IYH3</accession>
<reference evidence="1 2" key="1">
    <citation type="journal article" date="2021" name="Commun. Biol.">
        <title>The genome of Shorea leprosula (Dipterocarpaceae) highlights the ecological relevance of drought in aseasonal tropical rainforests.</title>
        <authorList>
            <person name="Ng K.K.S."/>
            <person name="Kobayashi M.J."/>
            <person name="Fawcett J.A."/>
            <person name="Hatakeyama M."/>
            <person name="Paape T."/>
            <person name="Ng C.H."/>
            <person name="Ang C.C."/>
            <person name="Tnah L.H."/>
            <person name="Lee C.T."/>
            <person name="Nishiyama T."/>
            <person name="Sese J."/>
            <person name="O'Brien M.J."/>
            <person name="Copetti D."/>
            <person name="Mohd Noor M.I."/>
            <person name="Ong R.C."/>
            <person name="Putra M."/>
            <person name="Sireger I.Z."/>
            <person name="Indrioko S."/>
            <person name="Kosugi Y."/>
            <person name="Izuno A."/>
            <person name="Isagi Y."/>
            <person name="Lee S.L."/>
            <person name="Shimizu K.K."/>
        </authorList>
    </citation>
    <scope>NUCLEOTIDE SEQUENCE [LARGE SCALE GENOMIC DNA]</scope>
    <source>
        <strain evidence="1">214</strain>
    </source>
</reference>
<comment type="caution">
    <text evidence="1">The sequence shown here is derived from an EMBL/GenBank/DDBJ whole genome shotgun (WGS) entry which is preliminary data.</text>
</comment>